<name>A0ACC1HDR3_9FUNG</name>
<sequence>PAECTFIASSQLKRYIDELRTPGGSDVSVVRVQIDGPSLVKTGEKRGLADGNFMQLLGLLTNELPAFYMLRQDPTKWYLITWMPEGKVPIKDRMVYASSQSALKEAIGYPTIAGTFQFGKEADITGIDKEGTAAPSSKVSGQKQIIMVGLNYTARGVFRSEMDPRLAMSDHELTRLEMLHDEDEAREEQMSQIRAHIKRFGLTTPSMATTDDYSANHHINNNKTKITEAAQSGGFHSVVLPFTQAAKDALRLFSGHTSDTTSVELVVRDSAEVDVGEITRKPLATANSSFANPNEPRFYIVRIPSGIQSGSRVFVYCCPESSAPRLRMVYSTAAQGVLSNAQNLGCGLEYKISVYSAKDTTLDAISRAVADGSAQRLSDSKSVEKVVGYRPVKPAQSVPARFMYSAAKPLVGFTNEEGFRRAFNNISPAASPSGGNTPHGISPASSFKGADKAWSKPISPVANSAATSLATPTTADRVAVLTDSYEKPRLSEKKSTSPSAPTVADSAPGSSELPKIPSKPLFGVISTVSSSSAPLSSSAAPSLAKPAGDKAASPPPKPVRVGVNIAAAPVPEKPPRLHGPSVAPQKPSKPATLPRPLTAAGSVQTETNYNTTDEINRDYQTARLQSTVSYLKSELTYPVKDAPKTAAAIDDPWSIRTPVEAASNNKPTGDGKPAKAELSKGDFDTATAAATATVREGAVVAQWEGPRKVSGVKEDNFAATLKSKALSASPIPSGVNKAKLATAAMHEDGVQWRSEVVRLEK</sequence>
<protein>
    <submittedName>
        <fullName evidence="1">Twinfilin-1</fullName>
    </submittedName>
</protein>
<evidence type="ECO:0000313" key="2">
    <source>
        <dbReference type="Proteomes" id="UP001145114"/>
    </source>
</evidence>
<dbReference type="Proteomes" id="UP001145114">
    <property type="component" value="Unassembled WGS sequence"/>
</dbReference>
<evidence type="ECO:0000313" key="1">
    <source>
        <dbReference type="EMBL" id="KAJ1674617.1"/>
    </source>
</evidence>
<proteinExistence type="predicted"/>
<dbReference type="EMBL" id="JAMZIH010005815">
    <property type="protein sequence ID" value="KAJ1674617.1"/>
    <property type="molecule type" value="Genomic_DNA"/>
</dbReference>
<comment type="caution">
    <text evidence="1">The sequence shown here is derived from an EMBL/GenBank/DDBJ whole genome shotgun (WGS) entry which is preliminary data.</text>
</comment>
<accession>A0ACC1HDR3</accession>
<keyword evidence="2" id="KW-1185">Reference proteome</keyword>
<feature type="non-terminal residue" evidence="1">
    <location>
        <position position="1"/>
    </location>
</feature>
<organism evidence="1 2">
    <name type="scientific">Spiromyces aspiralis</name>
    <dbReference type="NCBI Taxonomy" id="68401"/>
    <lineage>
        <taxon>Eukaryota</taxon>
        <taxon>Fungi</taxon>
        <taxon>Fungi incertae sedis</taxon>
        <taxon>Zoopagomycota</taxon>
        <taxon>Kickxellomycotina</taxon>
        <taxon>Kickxellomycetes</taxon>
        <taxon>Kickxellales</taxon>
        <taxon>Kickxellaceae</taxon>
        <taxon>Spiromyces</taxon>
    </lineage>
</organism>
<gene>
    <name evidence="1" type="primary">TWF1_1</name>
    <name evidence="1" type="ORF">EV182_002911</name>
</gene>
<reference evidence="1" key="1">
    <citation type="submission" date="2022-06" db="EMBL/GenBank/DDBJ databases">
        <title>Phylogenomic reconstructions and comparative analyses of Kickxellomycotina fungi.</title>
        <authorList>
            <person name="Reynolds N.K."/>
            <person name="Stajich J.E."/>
            <person name="Barry K."/>
            <person name="Grigoriev I.V."/>
            <person name="Crous P."/>
            <person name="Smith M.E."/>
        </authorList>
    </citation>
    <scope>NUCLEOTIDE SEQUENCE</scope>
    <source>
        <strain evidence="1">RSA 2271</strain>
    </source>
</reference>